<name>A0A4C1WNG3_EUMVA</name>
<proteinExistence type="predicted"/>
<dbReference type="AlphaFoldDB" id="A0A4C1WNG3"/>
<reference evidence="1 2" key="1">
    <citation type="journal article" date="2019" name="Commun. Biol.">
        <title>The bagworm genome reveals a unique fibroin gene that provides high tensile strength.</title>
        <authorList>
            <person name="Kono N."/>
            <person name="Nakamura H."/>
            <person name="Ohtoshi R."/>
            <person name="Tomita M."/>
            <person name="Numata K."/>
            <person name="Arakawa K."/>
        </authorList>
    </citation>
    <scope>NUCLEOTIDE SEQUENCE [LARGE SCALE GENOMIC DNA]</scope>
</reference>
<sequence length="80" mass="9229">MNGLTAYLHNPYKTPQSLLKEDYRIIVTNTHRDKCVLAIPIQCGSPWHYLRGRMASTRLKPPFRCSFYPGSHFNPYSGQS</sequence>
<comment type="caution">
    <text evidence="1">The sequence shown here is derived from an EMBL/GenBank/DDBJ whole genome shotgun (WGS) entry which is preliminary data.</text>
</comment>
<organism evidence="1 2">
    <name type="scientific">Eumeta variegata</name>
    <name type="common">Bagworm moth</name>
    <name type="synonym">Eumeta japonica</name>
    <dbReference type="NCBI Taxonomy" id="151549"/>
    <lineage>
        <taxon>Eukaryota</taxon>
        <taxon>Metazoa</taxon>
        <taxon>Ecdysozoa</taxon>
        <taxon>Arthropoda</taxon>
        <taxon>Hexapoda</taxon>
        <taxon>Insecta</taxon>
        <taxon>Pterygota</taxon>
        <taxon>Neoptera</taxon>
        <taxon>Endopterygota</taxon>
        <taxon>Lepidoptera</taxon>
        <taxon>Glossata</taxon>
        <taxon>Ditrysia</taxon>
        <taxon>Tineoidea</taxon>
        <taxon>Psychidae</taxon>
        <taxon>Oiketicinae</taxon>
        <taxon>Eumeta</taxon>
    </lineage>
</organism>
<accession>A0A4C1WNG3</accession>
<protein>
    <submittedName>
        <fullName evidence="1">Uncharacterized protein</fullName>
    </submittedName>
</protein>
<evidence type="ECO:0000313" key="2">
    <source>
        <dbReference type="Proteomes" id="UP000299102"/>
    </source>
</evidence>
<dbReference type="Proteomes" id="UP000299102">
    <property type="component" value="Unassembled WGS sequence"/>
</dbReference>
<keyword evidence="2" id="KW-1185">Reference proteome</keyword>
<evidence type="ECO:0000313" key="1">
    <source>
        <dbReference type="EMBL" id="GBP52821.1"/>
    </source>
</evidence>
<dbReference type="EMBL" id="BGZK01000610">
    <property type="protein sequence ID" value="GBP52821.1"/>
    <property type="molecule type" value="Genomic_DNA"/>
</dbReference>
<gene>
    <name evidence="1" type="ORF">EVAR_39359_1</name>
</gene>